<organism evidence="1 2">
    <name type="scientific">Octopus vulgaris</name>
    <name type="common">Common octopus</name>
    <dbReference type="NCBI Taxonomy" id="6645"/>
    <lineage>
        <taxon>Eukaryota</taxon>
        <taxon>Metazoa</taxon>
        <taxon>Spiralia</taxon>
        <taxon>Lophotrochozoa</taxon>
        <taxon>Mollusca</taxon>
        <taxon>Cephalopoda</taxon>
        <taxon>Coleoidea</taxon>
        <taxon>Octopodiformes</taxon>
        <taxon>Octopoda</taxon>
        <taxon>Incirrata</taxon>
        <taxon>Octopodidae</taxon>
        <taxon>Octopus</taxon>
    </lineage>
</organism>
<evidence type="ECO:0000313" key="1">
    <source>
        <dbReference type="EMBL" id="CAI9730049.1"/>
    </source>
</evidence>
<reference evidence="1" key="1">
    <citation type="submission" date="2023-08" db="EMBL/GenBank/DDBJ databases">
        <authorList>
            <person name="Alioto T."/>
            <person name="Alioto T."/>
            <person name="Gomez Garrido J."/>
        </authorList>
    </citation>
    <scope>NUCLEOTIDE SEQUENCE</scope>
</reference>
<name>A0AA36B9U2_OCTVU</name>
<keyword evidence="2" id="KW-1185">Reference proteome</keyword>
<proteinExistence type="predicted"/>
<sequence>MPSPQFWHNAKTVDAYSCWPPCSHGILLLAESLHRLLTTVDSSHLPCLRHRIRGARSTGRISVYFAPHSRRADSTQEFSSPEVSRSGLTFPSPLDYTSGFCALLFDMDLQHIPTTIGTLFTSSRSLFHNKSIDRVHRFHFDPWIRHSLR</sequence>
<gene>
    <name evidence="1" type="ORF">OCTVUL_1B001149</name>
</gene>
<protein>
    <submittedName>
        <fullName evidence="1">Uncharacterized protein</fullName>
    </submittedName>
</protein>
<dbReference type="EMBL" id="OX597824">
    <property type="protein sequence ID" value="CAI9730049.1"/>
    <property type="molecule type" value="Genomic_DNA"/>
</dbReference>
<dbReference type="Proteomes" id="UP001162480">
    <property type="component" value="Chromosome 11"/>
</dbReference>
<dbReference type="AlphaFoldDB" id="A0AA36B9U2"/>
<evidence type="ECO:0000313" key="2">
    <source>
        <dbReference type="Proteomes" id="UP001162480"/>
    </source>
</evidence>
<accession>A0AA36B9U2</accession>